<accession>A0A2S3X3J7</accession>
<feature type="compositionally biased region" description="Basic and acidic residues" evidence="1">
    <location>
        <begin position="48"/>
        <end position="59"/>
    </location>
</feature>
<evidence type="ECO:0000256" key="1">
    <source>
        <dbReference type="SAM" id="MobiDB-lite"/>
    </source>
</evidence>
<dbReference type="InterPro" id="IPR027584">
    <property type="entry name" value="TrbK_RP4"/>
</dbReference>
<organism evidence="2 3">
    <name type="scientific">Pseudomonas putida</name>
    <name type="common">Arthrobacter siderocapsulatus</name>
    <dbReference type="NCBI Taxonomy" id="303"/>
    <lineage>
        <taxon>Bacteria</taxon>
        <taxon>Pseudomonadati</taxon>
        <taxon>Pseudomonadota</taxon>
        <taxon>Gammaproteobacteria</taxon>
        <taxon>Pseudomonadales</taxon>
        <taxon>Pseudomonadaceae</taxon>
        <taxon>Pseudomonas</taxon>
    </lineage>
</organism>
<reference evidence="2 3" key="1">
    <citation type="submission" date="2016-08" db="EMBL/GenBank/DDBJ databases">
        <authorList>
            <person name="Seilhamer J.J."/>
        </authorList>
    </citation>
    <scope>NUCLEOTIDE SEQUENCE [LARGE SCALE GENOMIC DNA]</scope>
    <source>
        <strain evidence="2 3">KH-21-114</strain>
    </source>
</reference>
<feature type="region of interest" description="Disordered" evidence="1">
    <location>
        <begin position="34"/>
        <end position="59"/>
    </location>
</feature>
<dbReference type="NCBIfam" id="TIGR04359">
    <property type="entry name" value="TrbK_RP4"/>
    <property type="match status" value="1"/>
</dbReference>
<protein>
    <submittedName>
        <fullName evidence="2">Entry exclusion lipoprotein TrbK</fullName>
    </submittedName>
</protein>
<evidence type="ECO:0000313" key="2">
    <source>
        <dbReference type="EMBL" id="POG10055.1"/>
    </source>
</evidence>
<gene>
    <name evidence="2" type="ORF">BGP84_10070</name>
</gene>
<comment type="caution">
    <text evidence="2">The sequence shown here is derived from an EMBL/GenBank/DDBJ whole genome shotgun (WGS) entry which is preliminary data.</text>
</comment>
<dbReference type="AlphaFoldDB" id="A0A2S3X3J7"/>
<dbReference type="OrthoDB" id="6999581at2"/>
<dbReference type="EMBL" id="MINH01000019">
    <property type="protein sequence ID" value="POG10055.1"/>
    <property type="molecule type" value="Genomic_DNA"/>
</dbReference>
<reference evidence="2 3" key="2">
    <citation type="submission" date="2018-03" db="EMBL/GenBank/DDBJ databases">
        <title>Draft genome of Pseudomonas putida strain KH-21-114.</title>
        <authorList>
            <person name="Yoshizawa S."/>
            <person name="Khan N.H."/>
            <person name="Nishimura M."/>
            <person name="Chiura H.X."/>
            <person name="Ogura Y."/>
            <person name="Hayashi T."/>
            <person name="Kogure K."/>
        </authorList>
    </citation>
    <scope>NUCLEOTIDE SEQUENCE [LARGE SCALE GENOMIC DNA]</scope>
    <source>
        <strain evidence="2 3">KH-21-114</strain>
    </source>
</reference>
<proteinExistence type="predicted"/>
<evidence type="ECO:0000313" key="3">
    <source>
        <dbReference type="Proteomes" id="UP000237230"/>
    </source>
</evidence>
<dbReference type="Proteomes" id="UP000237230">
    <property type="component" value="Unassembled WGS sequence"/>
</dbReference>
<name>A0A2S3X3J7_PSEPU</name>
<dbReference type="RefSeq" id="WP_103446840.1">
    <property type="nucleotide sequence ID" value="NZ_MINH01000019.1"/>
</dbReference>
<sequence>MIRKALLVIVSVVLLEACGDDSSHYAVSDEHCQPDRLKTLPNNPNRDTLVEKCMPRQSQ</sequence>
<keyword evidence="2" id="KW-0449">Lipoprotein</keyword>